<sequence length="513" mass="60550">MKFIASILLLFPLVVLSQSYHSEYEEAVFENLDQVVSNTDFFKSLLAIDSVMTTDTYLKYKSRVDDIIIGLPEKESKEKKEKKRIHEIYDLVHETFFKKYEIDSYFNDIFETGEYNCVTATALYAYIFSELNVPYHVKEAPSHVFLIVYPDTFGIYLETTIPGTLGFQSPSDSEIKKMVDELVAYKLVTDDEVSRLGYKEIYNTYLYGKEFVPSSSLIGMQYYNKGVLKNEVSDYKSSINNFKKAGKFYDSPIVSIFLKTVMFSRINELEFNSKEDVEFLCDLINVSEFNNDYNKDNLYGTFSKIINHYDNDSDFIDFVINKFDQLENQEVRQIALEYFLEYLARENANKGIFDKALQYSDSLLEISPKNRIAMEVIEFICFKKVSLSTLDINSFSEFQGMVEKYPFIKDNNRYEISLSYFYSRLSYLNFSEKNPKEGQEYMKKLEDLLENKIVFENFDKGLLSTLYIKAGNYYYYKEYYNDAYKIYKKGLEYIPDHYELKKRLNWCFDEIKN</sequence>
<proteinExistence type="predicted"/>
<dbReference type="Proteomes" id="UP000236641">
    <property type="component" value="Unassembled WGS sequence"/>
</dbReference>
<dbReference type="InterPro" id="IPR019734">
    <property type="entry name" value="TPR_rpt"/>
</dbReference>
<feature type="repeat" description="TPR" evidence="1">
    <location>
        <begin position="464"/>
        <end position="497"/>
    </location>
</feature>
<keyword evidence="2" id="KW-0732">Signal</keyword>
<accession>A0A2K1DWB2</accession>
<protein>
    <recommendedName>
        <fullName evidence="5">Protein SirB1 N-terminal domain-containing protein</fullName>
    </recommendedName>
</protein>
<dbReference type="AlphaFoldDB" id="A0A2K1DWB2"/>
<evidence type="ECO:0000313" key="3">
    <source>
        <dbReference type="EMBL" id="PNQ72303.1"/>
    </source>
</evidence>
<dbReference type="PROSITE" id="PS50005">
    <property type="entry name" value="TPR"/>
    <property type="match status" value="1"/>
</dbReference>
<dbReference type="RefSeq" id="WP_103052790.1">
    <property type="nucleotide sequence ID" value="NZ_POWF01000009.1"/>
</dbReference>
<organism evidence="3 4">
    <name type="scientific">Hanstruepera neustonica</name>
    <dbReference type="NCBI Taxonomy" id="1445657"/>
    <lineage>
        <taxon>Bacteria</taxon>
        <taxon>Pseudomonadati</taxon>
        <taxon>Bacteroidota</taxon>
        <taxon>Flavobacteriia</taxon>
        <taxon>Flavobacteriales</taxon>
        <taxon>Flavobacteriaceae</taxon>
        <taxon>Hanstruepera</taxon>
    </lineage>
</organism>
<comment type="caution">
    <text evidence="3">The sequence shown here is derived from an EMBL/GenBank/DDBJ whole genome shotgun (WGS) entry which is preliminary data.</text>
</comment>
<feature type="chain" id="PRO_5014332656" description="Protein SirB1 N-terminal domain-containing protein" evidence="2">
    <location>
        <begin position="18"/>
        <end position="513"/>
    </location>
</feature>
<dbReference type="EMBL" id="POWF01000009">
    <property type="protein sequence ID" value="PNQ72303.1"/>
    <property type="molecule type" value="Genomic_DNA"/>
</dbReference>
<dbReference type="InterPro" id="IPR011990">
    <property type="entry name" value="TPR-like_helical_dom_sf"/>
</dbReference>
<keyword evidence="1" id="KW-0802">TPR repeat</keyword>
<evidence type="ECO:0008006" key="5">
    <source>
        <dbReference type="Google" id="ProtNLM"/>
    </source>
</evidence>
<gene>
    <name evidence="3" type="ORF">C1T31_12175</name>
</gene>
<keyword evidence="4" id="KW-1185">Reference proteome</keyword>
<dbReference type="Gene3D" id="1.25.40.10">
    <property type="entry name" value="Tetratricopeptide repeat domain"/>
    <property type="match status" value="1"/>
</dbReference>
<dbReference type="OrthoDB" id="1418365at2"/>
<evidence type="ECO:0000256" key="1">
    <source>
        <dbReference type="PROSITE-ProRule" id="PRU00339"/>
    </source>
</evidence>
<reference evidence="3 4" key="1">
    <citation type="submission" date="2018-01" db="EMBL/GenBank/DDBJ databases">
        <title>The draft genome of Hanstruepera neustonica JCM19743.</title>
        <authorList>
            <person name="He R.-H."/>
            <person name="Du Z.-J."/>
        </authorList>
    </citation>
    <scope>NUCLEOTIDE SEQUENCE [LARGE SCALE GENOMIC DNA]</scope>
    <source>
        <strain evidence="3 4">JCM19743</strain>
    </source>
</reference>
<name>A0A2K1DWB2_9FLAO</name>
<dbReference type="SUPFAM" id="SSF48452">
    <property type="entry name" value="TPR-like"/>
    <property type="match status" value="1"/>
</dbReference>
<feature type="signal peptide" evidence="2">
    <location>
        <begin position="1"/>
        <end position="17"/>
    </location>
</feature>
<evidence type="ECO:0000256" key="2">
    <source>
        <dbReference type="SAM" id="SignalP"/>
    </source>
</evidence>
<evidence type="ECO:0000313" key="4">
    <source>
        <dbReference type="Proteomes" id="UP000236641"/>
    </source>
</evidence>